<proteinExistence type="predicted"/>
<evidence type="ECO:0000313" key="1">
    <source>
        <dbReference type="EMBL" id="QJA69715.1"/>
    </source>
</evidence>
<organism evidence="1">
    <name type="scientific">viral metagenome</name>
    <dbReference type="NCBI Taxonomy" id="1070528"/>
    <lineage>
        <taxon>unclassified sequences</taxon>
        <taxon>metagenomes</taxon>
        <taxon>organismal metagenomes</taxon>
    </lineage>
</organism>
<dbReference type="AlphaFoldDB" id="A0A6M3JKQ0"/>
<gene>
    <name evidence="1" type="ORF">MM415A04349_0006</name>
</gene>
<dbReference type="EMBL" id="MT141730">
    <property type="protein sequence ID" value="QJA69715.1"/>
    <property type="molecule type" value="Genomic_DNA"/>
</dbReference>
<protein>
    <submittedName>
        <fullName evidence="1">Uncharacterized protein</fullName>
    </submittedName>
</protein>
<reference evidence="1" key="1">
    <citation type="submission" date="2020-03" db="EMBL/GenBank/DDBJ databases">
        <title>The deep terrestrial virosphere.</title>
        <authorList>
            <person name="Holmfeldt K."/>
            <person name="Nilsson E."/>
            <person name="Simone D."/>
            <person name="Lopez-Fernandez M."/>
            <person name="Wu X."/>
            <person name="de Brujin I."/>
            <person name="Lundin D."/>
            <person name="Andersson A."/>
            <person name="Bertilsson S."/>
            <person name="Dopson M."/>
        </authorList>
    </citation>
    <scope>NUCLEOTIDE SEQUENCE</scope>
    <source>
        <strain evidence="1">MM415A04349</strain>
    </source>
</reference>
<name>A0A6M3JKQ0_9ZZZZ</name>
<accession>A0A6M3JKQ0</accession>
<sequence length="84" mass="9183">MALTNAVVEIFISMTIPEDFSTGSGYETITHRKDDRNTHLAELKSIIEAGCSELGYTVLILPTNRRTFNACGDIQAIVDYSGGE</sequence>